<proteinExistence type="predicted"/>
<dbReference type="GO" id="GO:0005737">
    <property type="term" value="C:cytoplasm"/>
    <property type="evidence" value="ECO:0007669"/>
    <property type="project" value="TreeGrafter"/>
</dbReference>
<dbReference type="Gene3D" id="2.20.70.10">
    <property type="match status" value="1"/>
</dbReference>
<dbReference type="PANTHER" id="PTHR10316:SF40">
    <property type="entry name" value="LD27118P"/>
    <property type="match status" value="1"/>
</dbReference>
<protein>
    <recommendedName>
        <fullName evidence="3">WW domain-containing protein</fullName>
    </recommendedName>
</protein>
<gene>
    <name evidence="4" type="ORF">BCR44DRAFT_34085</name>
</gene>
<dbReference type="SUPFAM" id="SSF51045">
    <property type="entry name" value="WW domain"/>
    <property type="match status" value="1"/>
</dbReference>
<evidence type="ECO:0000313" key="5">
    <source>
        <dbReference type="Proteomes" id="UP000193411"/>
    </source>
</evidence>
<dbReference type="AlphaFoldDB" id="A0A1Y2HUL2"/>
<evidence type="ECO:0000259" key="3">
    <source>
        <dbReference type="PROSITE" id="PS50020"/>
    </source>
</evidence>
<dbReference type="Pfam" id="PF00397">
    <property type="entry name" value="WW"/>
    <property type="match status" value="1"/>
</dbReference>
<dbReference type="PANTHER" id="PTHR10316">
    <property type="entry name" value="MEMBRANE ASSOCIATED GUANYLATE KINASE-RELATED"/>
    <property type="match status" value="1"/>
</dbReference>
<dbReference type="PROSITE" id="PS50020">
    <property type="entry name" value="WW_DOMAIN_2"/>
    <property type="match status" value="1"/>
</dbReference>
<evidence type="ECO:0000256" key="1">
    <source>
        <dbReference type="ARBA" id="ARBA00022737"/>
    </source>
</evidence>
<feature type="region of interest" description="Disordered" evidence="2">
    <location>
        <begin position="225"/>
        <end position="284"/>
    </location>
</feature>
<dbReference type="STRING" id="765915.A0A1Y2HUL2"/>
<feature type="domain" description="WW" evidence="3">
    <location>
        <begin position="27"/>
        <end position="60"/>
    </location>
</feature>
<organism evidence="4 5">
    <name type="scientific">Catenaria anguillulae PL171</name>
    <dbReference type="NCBI Taxonomy" id="765915"/>
    <lineage>
        <taxon>Eukaryota</taxon>
        <taxon>Fungi</taxon>
        <taxon>Fungi incertae sedis</taxon>
        <taxon>Blastocladiomycota</taxon>
        <taxon>Blastocladiomycetes</taxon>
        <taxon>Blastocladiales</taxon>
        <taxon>Catenariaceae</taxon>
        <taxon>Catenaria</taxon>
    </lineage>
</organism>
<name>A0A1Y2HUL2_9FUNG</name>
<evidence type="ECO:0000313" key="4">
    <source>
        <dbReference type="EMBL" id="ORZ38280.1"/>
    </source>
</evidence>
<reference evidence="4 5" key="1">
    <citation type="submission" date="2016-07" db="EMBL/GenBank/DDBJ databases">
        <title>Pervasive Adenine N6-methylation of Active Genes in Fungi.</title>
        <authorList>
            <consortium name="DOE Joint Genome Institute"/>
            <person name="Mondo S.J."/>
            <person name="Dannebaum R.O."/>
            <person name="Kuo R.C."/>
            <person name="Labutti K."/>
            <person name="Haridas S."/>
            <person name="Kuo A."/>
            <person name="Salamov A."/>
            <person name="Ahrendt S.R."/>
            <person name="Lipzen A."/>
            <person name="Sullivan W."/>
            <person name="Andreopoulos W.B."/>
            <person name="Clum A."/>
            <person name="Lindquist E."/>
            <person name="Daum C."/>
            <person name="Ramamoorthy G.K."/>
            <person name="Gryganskyi A."/>
            <person name="Culley D."/>
            <person name="Magnuson J.K."/>
            <person name="James T.Y."/>
            <person name="O'Malley M.A."/>
            <person name="Stajich J.E."/>
            <person name="Spatafora J.W."/>
            <person name="Visel A."/>
            <person name="Grigoriev I.V."/>
        </authorList>
    </citation>
    <scope>NUCLEOTIDE SEQUENCE [LARGE SCALE GENOMIC DNA]</scope>
    <source>
        <strain evidence="4 5">PL171</strain>
    </source>
</reference>
<dbReference type="SMART" id="SM00456">
    <property type="entry name" value="WW"/>
    <property type="match status" value="1"/>
</dbReference>
<keyword evidence="5" id="KW-1185">Reference proteome</keyword>
<dbReference type="CDD" id="cd00201">
    <property type="entry name" value="WW"/>
    <property type="match status" value="1"/>
</dbReference>
<dbReference type="EMBL" id="MCFL01000009">
    <property type="protein sequence ID" value="ORZ38280.1"/>
    <property type="molecule type" value="Genomic_DNA"/>
</dbReference>
<feature type="region of interest" description="Disordered" evidence="2">
    <location>
        <begin position="177"/>
        <end position="197"/>
    </location>
</feature>
<evidence type="ECO:0000256" key="2">
    <source>
        <dbReference type="SAM" id="MobiDB-lite"/>
    </source>
</evidence>
<sequence>MFIQESGEQQRTWNAWAEYAGDQSHLGDFPDGWEAALSPSGKVYFVNHNLKTTTWIDPRTKNLRYPTVLECQPGDLPYGWEELNINPAGCKSTQLTVFANHTKRKLTLHDPTRTNARQMQYLDKRNLTLIDDPTAAGVLKHQIKTYWMDQVRAIEEEYRRGMRNDADELEEGEIVVASPTASSRSRGTERSVFEQRQASRAIGVQTVAGEHQVGTHYVTGRVSPQRQIHHVQQQQALASRDSSPVRGRHTTKGSRSRPSSPQRFAPPMHLHSDDKIGRVKTAGV</sequence>
<keyword evidence="1" id="KW-0677">Repeat</keyword>
<dbReference type="Proteomes" id="UP000193411">
    <property type="component" value="Unassembled WGS sequence"/>
</dbReference>
<accession>A0A1Y2HUL2</accession>
<comment type="caution">
    <text evidence="4">The sequence shown here is derived from an EMBL/GenBank/DDBJ whole genome shotgun (WGS) entry which is preliminary data.</text>
</comment>
<feature type="compositionally biased region" description="Basic residues" evidence="2">
    <location>
        <begin position="246"/>
        <end position="255"/>
    </location>
</feature>
<dbReference type="PROSITE" id="PS01159">
    <property type="entry name" value="WW_DOMAIN_1"/>
    <property type="match status" value="1"/>
</dbReference>
<dbReference type="InterPro" id="IPR036020">
    <property type="entry name" value="WW_dom_sf"/>
</dbReference>
<dbReference type="InterPro" id="IPR001202">
    <property type="entry name" value="WW_dom"/>
</dbReference>
<dbReference type="OrthoDB" id="3045089at2759"/>
<dbReference type="GO" id="GO:0007165">
    <property type="term" value="P:signal transduction"/>
    <property type="evidence" value="ECO:0007669"/>
    <property type="project" value="TreeGrafter"/>
</dbReference>